<dbReference type="STRING" id="526222.Desal_1423"/>
<evidence type="ECO:0000313" key="2">
    <source>
        <dbReference type="Proteomes" id="UP000002601"/>
    </source>
</evidence>
<gene>
    <name evidence="1" type="ordered locus">Desal_1423</name>
</gene>
<keyword evidence="2" id="KW-1185">Reference proteome</keyword>
<name>C6BRP5_MARSD</name>
<organism evidence="1 2">
    <name type="scientific">Maridesulfovibrio salexigens (strain ATCC 14822 / DSM 2638 / NCIMB 8403 / VKM B-1763)</name>
    <name type="common">Desulfovibrio salexigens</name>
    <dbReference type="NCBI Taxonomy" id="526222"/>
    <lineage>
        <taxon>Bacteria</taxon>
        <taxon>Pseudomonadati</taxon>
        <taxon>Thermodesulfobacteriota</taxon>
        <taxon>Desulfovibrionia</taxon>
        <taxon>Desulfovibrionales</taxon>
        <taxon>Desulfovibrionaceae</taxon>
        <taxon>Maridesulfovibrio</taxon>
    </lineage>
</organism>
<dbReference type="AlphaFoldDB" id="C6BRP5"/>
<dbReference type="EMBL" id="CP001649">
    <property type="protein sequence ID" value="ACS79485.1"/>
    <property type="molecule type" value="Genomic_DNA"/>
</dbReference>
<proteinExistence type="predicted"/>
<dbReference type="KEGG" id="dsa:Desal_1423"/>
<dbReference type="HOGENOM" id="CLU_3006715_0_0_7"/>
<dbReference type="Proteomes" id="UP000002601">
    <property type="component" value="Chromosome"/>
</dbReference>
<reference evidence="1 2" key="1">
    <citation type="submission" date="2009-06" db="EMBL/GenBank/DDBJ databases">
        <title>Complete sequence of Desulfovibrio salexigens DSM 2638.</title>
        <authorList>
            <consortium name="US DOE Joint Genome Institute"/>
            <person name="Lucas S."/>
            <person name="Copeland A."/>
            <person name="Lapidus A."/>
            <person name="Glavina del Rio T."/>
            <person name="Tice H."/>
            <person name="Bruce D."/>
            <person name="Goodwin L."/>
            <person name="Pitluck S."/>
            <person name="Munk A.C."/>
            <person name="Brettin T."/>
            <person name="Detter J.C."/>
            <person name="Han C."/>
            <person name="Tapia R."/>
            <person name="Larimer F."/>
            <person name="Land M."/>
            <person name="Hauser L."/>
            <person name="Kyrpides N."/>
            <person name="Anderson I."/>
            <person name="Wall J.D."/>
            <person name="Arkin A.P."/>
            <person name="Dehal P."/>
            <person name="Chivian D."/>
            <person name="Giles B."/>
            <person name="Hazen T.C."/>
        </authorList>
    </citation>
    <scope>NUCLEOTIDE SEQUENCE [LARGE SCALE GENOMIC DNA]</scope>
    <source>
        <strain evidence="2">ATCC 14822 / DSM 2638 / NCIMB 8403 / VKM B-1763</strain>
    </source>
</reference>
<evidence type="ECO:0000313" key="1">
    <source>
        <dbReference type="EMBL" id="ACS79485.1"/>
    </source>
</evidence>
<sequence>MVTMMGDTMTMNNETEQVKPETIDLSRKCSFCGSNLADTGVDHPDGILCTNCSTLN</sequence>
<accession>C6BRP5</accession>
<protein>
    <submittedName>
        <fullName evidence="1">Uncharacterized protein</fullName>
    </submittedName>
</protein>